<sequence length="773" mass="82046">MIETTHPRAGNYVMAVMLVAIATVLQALAIRFGGVNLPFVLYYPLLAAAAWATSFLFGVVSTVASGMLVWTLFLSDPAAYTQPLPARLVQLGTFMLVGVLVCALAAMLRHTRLTNDRARRREAAARQQLEAVLQALPHGVIAADANGRLTYVNAAAAALVGCRPEDATGRPARDVLRIVDHAGRRVPTTPLERALGGAHATSDRHWLQAVGGGDPVPVVEVASPLGDLHGNIDGAVMIVRDASADRARVDASRLQQAVVDASPDAIVGVDGDGRIVSWNPAAQRIFGYDEDDARGRLLDTLVAMRWLRRSPLAESFDGLSDALGPIELLCVRRDGRRFRATVSARPLHGDARATLALSLTLHETGARRRNDLRATRSLQGARDARDQADTSNRLKDELLATVSHELRTPLNVIYGWVEVLRNSVDHALQRQAIDAIDRSARSLTRMVGDILDASSLATGKLRLDAAPVDLARLFSDSVGTFQTAASSAGVMLEFACGSSTFIVSGDAERLRQMLSNLVSNALKFTPGGGSVHVGLVRNGTHAVLTVADTGQGVAPEFVPYVFDMFRRADDSPASSRRGLGLGLSIVRHIAELHGGTVTAESAGRNLGATFTVRLPAGWQPAGAMAWGLAQAADRQAPLGLATQRILIVDDDATTRASLTAALTTFGAAVTVASSGREALAMAAGLQPTVVLSDLAMPDGDGFWLLDALRRGAGNVDGDGNGDTRNLRVLAVTAHAGLADERRALEAGFDGYLCKPVDVRELAQKIMLVTKRDD</sequence>
<dbReference type="Gene3D" id="3.30.450.20">
    <property type="entry name" value="PAS domain"/>
    <property type="match status" value="2"/>
</dbReference>
<dbReference type="InterPro" id="IPR004358">
    <property type="entry name" value="Sig_transdc_His_kin-like_C"/>
</dbReference>
<evidence type="ECO:0000256" key="7">
    <source>
        <dbReference type="ARBA" id="ARBA00022741"/>
    </source>
</evidence>
<evidence type="ECO:0000256" key="6">
    <source>
        <dbReference type="ARBA" id="ARBA00022692"/>
    </source>
</evidence>
<comment type="catalytic activity">
    <reaction evidence="1">
        <text>ATP + protein L-histidine = ADP + protein N-phospho-L-histidine.</text>
        <dbReference type="EC" id="2.7.13.3"/>
    </reaction>
</comment>
<dbReference type="SMART" id="SM00091">
    <property type="entry name" value="PAS"/>
    <property type="match status" value="2"/>
</dbReference>
<dbReference type="PROSITE" id="PS50110">
    <property type="entry name" value="RESPONSE_REGULATORY"/>
    <property type="match status" value="1"/>
</dbReference>
<gene>
    <name evidence="18" type="ORF">C3743_37645</name>
</gene>
<evidence type="ECO:0000256" key="3">
    <source>
        <dbReference type="ARBA" id="ARBA00012438"/>
    </source>
</evidence>
<evidence type="ECO:0000256" key="5">
    <source>
        <dbReference type="ARBA" id="ARBA00022679"/>
    </source>
</evidence>
<evidence type="ECO:0000256" key="13">
    <source>
        <dbReference type="PROSITE-ProRule" id="PRU00169"/>
    </source>
</evidence>
<dbReference type="Gene3D" id="1.20.120.620">
    <property type="entry name" value="Backbone structure of the membrane domain of e. Coli histidine kinase receptor kdpd"/>
    <property type="match status" value="1"/>
</dbReference>
<evidence type="ECO:0000256" key="8">
    <source>
        <dbReference type="ARBA" id="ARBA00022777"/>
    </source>
</evidence>
<dbReference type="AlphaFoldDB" id="A0A2S5DQI8"/>
<evidence type="ECO:0000256" key="4">
    <source>
        <dbReference type="ARBA" id="ARBA00022553"/>
    </source>
</evidence>
<feature type="transmembrane region" description="Helical" evidence="14">
    <location>
        <begin position="88"/>
        <end position="108"/>
    </location>
</feature>
<evidence type="ECO:0000256" key="1">
    <source>
        <dbReference type="ARBA" id="ARBA00000085"/>
    </source>
</evidence>
<name>A0A2S5DQI8_9BURK</name>
<dbReference type="InterPro" id="IPR000014">
    <property type="entry name" value="PAS"/>
</dbReference>
<keyword evidence="10 14" id="KW-1133">Transmembrane helix</keyword>
<dbReference type="PROSITE" id="PS50112">
    <property type="entry name" value="PAS"/>
    <property type="match status" value="2"/>
</dbReference>
<feature type="domain" description="Histidine kinase" evidence="15">
    <location>
        <begin position="401"/>
        <end position="618"/>
    </location>
</feature>
<dbReference type="InterPro" id="IPR025201">
    <property type="entry name" value="KdpD_TM"/>
</dbReference>
<evidence type="ECO:0000256" key="14">
    <source>
        <dbReference type="SAM" id="Phobius"/>
    </source>
</evidence>
<keyword evidence="4 13" id="KW-0597">Phosphoprotein</keyword>
<dbReference type="SUPFAM" id="SSF55874">
    <property type="entry name" value="ATPase domain of HSP90 chaperone/DNA topoisomerase II/histidine kinase"/>
    <property type="match status" value="1"/>
</dbReference>
<dbReference type="PANTHER" id="PTHR43047:SF72">
    <property type="entry name" value="OSMOSENSING HISTIDINE PROTEIN KINASE SLN1"/>
    <property type="match status" value="1"/>
</dbReference>
<evidence type="ECO:0000313" key="19">
    <source>
        <dbReference type="Proteomes" id="UP000238655"/>
    </source>
</evidence>
<dbReference type="Pfam" id="PF00072">
    <property type="entry name" value="Response_reg"/>
    <property type="match status" value="1"/>
</dbReference>
<organism evidence="18 19">
    <name type="scientific">Burkholderia contaminans</name>
    <dbReference type="NCBI Taxonomy" id="488447"/>
    <lineage>
        <taxon>Bacteria</taxon>
        <taxon>Pseudomonadati</taxon>
        <taxon>Pseudomonadota</taxon>
        <taxon>Betaproteobacteria</taxon>
        <taxon>Burkholderiales</taxon>
        <taxon>Burkholderiaceae</taxon>
        <taxon>Burkholderia</taxon>
        <taxon>Burkholderia cepacia complex</taxon>
    </lineage>
</organism>
<dbReference type="InterPro" id="IPR003661">
    <property type="entry name" value="HisK_dim/P_dom"/>
</dbReference>
<feature type="domain" description="PAS" evidence="17">
    <location>
        <begin position="125"/>
        <end position="198"/>
    </location>
</feature>
<dbReference type="RefSeq" id="WP_089463667.1">
    <property type="nucleotide sequence ID" value="NZ_CM009577.1"/>
</dbReference>
<keyword evidence="12 14" id="KW-0472">Membrane</keyword>
<dbReference type="Gene3D" id="3.40.50.2300">
    <property type="match status" value="1"/>
</dbReference>
<dbReference type="SMART" id="SM00387">
    <property type="entry name" value="HATPase_c"/>
    <property type="match status" value="1"/>
</dbReference>
<dbReference type="SUPFAM" id="SSF55785">
    <property type="entry name" value="PYP-like sensor domain (PAS domain)"/>
    <property type="match status" value="2"/>
</dbReference>
<feature type="domain" description="Response regulatory" evidence="16">
    <location>
        <begin position="644"/>
        <end position="769"/>
    </location>
</feature>
<dbReference type="GO" id="GO:0006355">
    <property type="term" value="P:regulation of DNA-templated transcription"/>
    <property type="evidence" value="ECO:0007669"/>
    <property type="project" value="InterPro"/>
</dbReference>
<evidence type="ECO:0000259" key="15">
    <source>
        <dbReference type="PROSITE" id="PS50109"/>
    </source>
</evidence>
<evidence type="ECO:0000313" key="18">
    <source>
        <dbReference type="EMBL" id="POZ81323.1"/>
    </source>
</evidence>
<evidence type="ECO:0000256" key="11">
    <source>
        <dbReference type="ARBA" id="ARBA00023012"/>
    </source>
</evidence>
<dbReference type="CDD" id="cd00130">
    <property type="entry name" value="PAS"/>
    <property type="match status" value="2"/>
</dbReference>
<keyword evidence="9" id="KW-0067">ATP-binding</keyword>
<dbReference type="SMART" id="SM00388">
    <property type="entry name" value="HisKA"/>
    <property type="match status" value="1"/>
</dbReference>
<dbReference type="PRINTS" id="PR00344">
    <property type="entry name" value="BCTRLSENSOR"/>
</dbReference>
<dbReference type="CDD" id="cd00082">
    <property type="entry name" value="HisKA"/>
    <property type="match status" value="1"/>
</dbReference>
<dbReference type="InterPro" id="IPR036097">
    <property type="entry name" value="HisK_dim/P_sf"/>
</dbReference>
<keyword evidence="6 14" id="KW-0812">Transmembrane</keyword>
<dbReference type="GO" id="GO:0005524">
    <property type="term" value="F:ATP binding"/>
    <property type="evidence" value="ECO:0007669"/>
    <property type="project" value="UniProtKB-KW"/>
</dbReference>
<feature type="transmembrane region" description="Helical" evidence="14">
    <location>
        <begin position="12"/>
        <end position="30"/>
    </location>
</feature>
<reference evidence="18 19" key="1">
    <citation type="submission" date="2018-01" db="EMBL/GenBank/DDBJ databases">
        <title>Successful Treatment of Persistent Burkholderia cepacia Bacteremia with Ceftazidime-Avibactam.</title>
        <authorList>
            <person name="Tamma P."/>
            <person name="Fan Y."/>
            <person name="Bergman Y."/>
            <person name="Sick-Samuels A."/>
            <person name="Hsu A."/>
            <person name="Timp W."/>
            <person name="Simner P."/>
        </authorList>
    </citation>
    <scope>NUCLEOTIDE SEQUENCE [LARGE SCALE GENOMIC DNA]</scope>
    <source>
        <strain evidence="18 19">170816</strain>
    </source>
</reference>
<dbReference type="InterPro" id="IPR003594">
    <property type="entry name" value="HATPase_dom"/>
</dbReference>
<dbReference type="SUPFAM" id="SSF52172">
    <property type="entry name" value="CheY-like"/>
    <property type="match status" value="1"/>
</dbReference>
<keyword evidence="5" id="KW-0808">Transferase</keyword>
<dbReference type="Gene3D" id="3.30.565.10">
    <property type="entry name" value="Histidine kinase-like ATPase, C-terminal domain"/>
    <property type="match status" value="1"/>
</dbReference>
<dbReference type="InterPro" id="IPR035965">
    <property type="entry name" value="PAS-like_dom_sf"/>
</dbReference>
<dbReference type="InterPro" id="IPR011006">
    <property type="entry name" value="CheY-like_superfamily"/>
</dbReference>
<dbReference type="EC" id="2.7.13.3" evidence="3"/>
<keyword evidence="7" id="KW-0547">Nucleotide-binding</keyword>
<evidence type="ECO:0000259" key="16">
    <source>
        <dbReference type="PROSITE" id="PS50110"/>
    </source>
</evidence>
<dbReference type="Gene3D" id="1.10.287.130">
    <property type="match status" value="1"/>
</dbReference>
<dbReference type="Proteomes" id="UP000238655">
    <property type="component" value="Chromosome 3"/>
</dbReference>
<feature type="modified residue" description="4-aspartylphosphate" evidence="13">
    <location>
        <position position="693"/>
    </location>
</feature>
<dbReference type="InterPro" id="IPR013767">
    <property type="entry name" value="PAS_fold"/>
</dbReference>
<evidence type="ECO:0000256" key="10">
    <source>
        <dbReference type="ARBA" id="ARBA00022989"/>
    </source>
</evidence>
<evidence type="ECO:0000259" key="17">
    <source>
        <dbReference type="PROSITE" id="PS50112"/>
    </source>
</evidence>
<dbReference type="SUPFAM" id="SSF47384">
    <property type="entry name" value="Homodimeric domain of signal transducing histidine kinase"/>
    <property type="match status" value="1"/>
</dbReference>
<dbReference type="SMART" id="SM00448">
    <property type="entry name" value="REC"/>
    <property type="match status" value="1"/>
</dbReference>
<dbReference type="Pfam" id="PF00512">
    <property type="entry name" value="HisKA"/>
    <property type="match status" value="1"/>
</dbReference>
<evidence type="ECO:0000256" key="12">
    <source>
        <dbReference type="ARBA" id="ARBA00023136"/>
    </source>
</evidence>
<dbReference type="GO" id="GO:0009927">
    <property type="term" value="F:histidine phosphotransfer kinase activity"/>
    <property type="evidence" value="ECO:0007669"/>
    <property type="project" value="TreeGrafter"/>
</dbReference>
<dbReference type="PANTHER" id="PTHR43047">
    <property type="entry name" value="TWO-COMPONENT HISTIDINE PROTEIN KINASE"/>
    <property type="match status" value="1"/>
</dbReference>
<dbReference type="Pfam" id="PF00989">
    <property type="entry name" value="PAS"/>
    <property type="match status" value="2"/>
</dbReference>
<dbReference type="InterPro" id="IPR036890">
    <property type="entry name" value="HATPase_C_sf"/>
</dbReference>
<dbReference type="EMBL" id="PQVP01000003">
    <property type="protein sequence ID" value="POZ81323.1"/>
    <property type="molecule type" value="Genomic_DNA"/>
</dbReference>
<dbReference type="InterPro" id="IPR038318">
    <property type="entry name" value="KdpD_sf"/>
</dbReference>
<dbReference type="InterPro" id="IPR001789">
    <property type="entry name" value="Sig_transdc_resp-reg_receiver"/>
</dbReference>
<dbReference type="CDD" id="cd00075">
    <property type="entry name" value="HATPase"/>
    <property type="match status" value="1"/>
</dbReference>
<dbReference type="InterPro" id="IPR005467">
    <property type="entry name" value="His_kinase_dom"/>
</dbReference>
<proteinExistence type="predicted"/>
<dbReference type="PROSITE" id="PS50109">
    <property type="entry name" value="HIS_KIN"/>
    <property type="match status" value="1"/>
</dbReference>
<dbReference type="GO" id="GO:0005886">
    <property type="term" value="C:plasma membrane"/>
    <property type="evidence" value="ECO:0007669"/>
    <property type="project" value="UniProtKB-SubCell"/>
</dbReference>
<keyword evidence="11" id="KW-0902">Two-component regulatory system</keyword>
<dbReference type="FunFam" id="3.30.565.10:FF:000006">
    <property type="entry name" value="Sensor histidine kinase WalK"/>
    <property type="match status" value="1"/>
</dbReference>
<dbReference type="NCBIfam" id="TIGR00229">
    <property type="entry name" value="sensory_box"/>
    <property type="match status" value="2"/>
</dbReference>
<protein>
    <recommendedName>
        <fullName evidence="3">histidine kinase</fullName>
        <ecNumber evidence="3">2.7.13.3</ecNumber>
    </recommendedName>
</protein>
<comment type="subcellular location">
    <subcellularLocation>
        <location evidence="2">Cell inner membrane</location>
        <topology evidence="2">Multi-pass membrane protein</topology>
    </subcellularLocation>
</comment>
<dbReference type="Pfam" id="PF13493">
    <property type="entry name" value="DUF4118"/>
    <property type="match status" value="1"/>
</dbReference>
<comment type="caution">
    <text evidence="18">The sequence shown here is derived from an EMBL/GenBank/DDBJ whole genome shotgun (WGS) entry which is preliminary data.</text>
</comment>
<keyword evidence="8" id="KW-0418">Kinase</keyword>
<feature type="domain" description="PAS" evidence="17">
    <location>
        <begin position="251"/>
        <end position="296"/>
    </location>
</feature>
<accession>A0A2S5DQI8</accession>
<dbReference type="Pfam" id="PF02518">
    <property type="entry name" value="HATPase_c"/>
    <property type="match status" value="1"/>
</dbReference>
<dbReference type="GO" id="GO:0000155">
    <property type="term" value="F:phosphorelay sensor kinase activity"/>
    <property type="evidence" value="ECO:0007669"/>
    <property type="project" value="InterPro"/>
</dbReference>
<evidence type="ECO:0000256" key="2">
    <source>
        <dbReference type="ARBA" id="ARBA00004429"/>
    </source>
</evidence>
<evidence type="ECO:0000256" key="9">
    <source>
        <dbReference type="ARBA" id="ARBA00022840"/>
    </source>
</evidence>
<feature type="transmembrane region" description="Helical" evidence="14">
    <location>
        <begin position="42"/>
        <end position="68"/>
    </location>
</feature>